<dbReference type="EMBL" id="OBMI01000002">
    <property type="protein sequence ID" value="SOB86726.1"/>
    <property type="molecule type" value="Genomic_DNA"/>
</dbReference>
<dbReference type="Proteomes" id="UP000219494">
    <property type="component" value="Unassembled WGS sequence"/>
</dbReference>
<keyword evidence="3" id="KW-1185">Reference proteome</keyword>
<feature type="transmembrane region" description="Helical" evidence="1">
    <location>
        <begin position="41"/>
        <end position="62"/>
    </location>
</feature>
<name>A0A285QY26_9SPHN</name>
<accession>A0A285QY26</accession>
<keyword evidence="1" id="KW-0812">Transmembrane</keyword>
<evidence type="ECO:0008006" key="4">
    <source>
        <dbReference type="Google" id="ProtNLM"/>
    </source>
</evidence>
<keyword evidence="1" id="KW-0472">Membrane</keyword>
<feature type="transmembrane region" description="Helical" evidence="1">
    <location>
        <begin position="68"/>
        <end position="88"/>
    </location>
</feature>
<keyword evidence="1" id="KW-1133">Transmembrane helix</keyword>
<evidence type="ECO:0000256" key="1">
    <source>
        <dbReference type="SAM" id="Phobius"/>
    </source>
</evidence>
<evidence type="ECO:0000313" key="3">
    <source>
        <dbReference type="Proteomes" id="UP000219494"/>
    </source>
</evidence>
<proteinExistence type="predicted"/>
<protein>
    <recommendedName>
        <fullName evidence="4">5-bromo-4-chloroindolyl phosphate hydrolysis protein</fullName>
    </recommendedName>
</protein>
<dbReference type="AlphaFoldDB" id="A0A285QY26"/>
<sequence length="234" mass="25583">MSDVDDQIARSSEVLDRTRANSRGASTRSRKRREAEVGRRLLRIAAVDATIIVAAVVVGFFIPLGMFGALAVMALLIAATVLLAMAPVEPEVRAETLPTTPLRTLPLQTEAWLERQRPALPAPAQPLLDAIGLRLETLGPQLTALDEGVPVAQEVRKLVGEQLPELVKGYARVPEPLRGVPRNGRTPDEQLADGLKLIEEEIGDLSTQLAQGDLDQFATRERYLQIRYRDDGLS</sequence>
<organism evidence="2 3">
    <name type="scientific">Sphingomonas guangdongensis</name>
    <dbReference type="NCBI Taxonomy" id="1141890"/>
    <lineage>
        <taxon>Bacteria</taxon>
        <taxon>Pseudomonadati</taxon>
        <taxon>Pseudomonadota</taxon>
        <taxon>Alphaproteobacteria</taxon>
        <taxon>Sphingomonadales</taxon>
        <taxon>Sphingomonadaceae</taxon>
        <taxon>Sphingomonas</taxon>
    </lineage>
</organism>
<reference evidence="2 3" key="1">
    <citation type="submission" date="2017-07" db="EMBL/GenBank/DDBJ databases">
        <authorList>
            <person name="Sun Z.S."/>
            <person name="Albrecht U."/>
            <person name="Echele G."/>
            <person name="Lee C.C."/>
        </authorList>
    </citation>
    <scope>NUCLEOTIDE SEQUENCE [LARGE SCALE GENOMIC DNA]</scope>
    <source>
        <strain evidence="2 3">CGMCC 1.12672</strain>
    </source>
</reference>
<gene>
    <name evidence="2" type="ORF">SAMN06297144_1834</name>
</gene>
<dbReference type="RefSeq" id="WP_097063717.1">
    <property type="nucleotide sequence ID" value="NZ_OBMI01000002.1"/>
</dbReference>
<dbReference type="OrthoDB" id="7594143at2"/>
<evidence type="ECO:0000313" key="2">
    <source>
        <dbReference type="EMBL" id="SOB86726.1"/>
    </source>
</evidence>